<sequence length="163" mass="17729">MLSRPVPVSVPKCTSPNPDLSFSLSHSLSLYLLSARALNSIFTKWGISASTVQSAGWNVSGELCSGRAIDDTTIDDTTYNPLIKCTCSFNNAATCRITALKVYALDVSGEIPEELWTLTYLANLNLRQNYLTGSLPPAIGNLYRMQYMAIGFNPLSGELPKDT</sequence>
<accession>A0ACB9M3W3</accession>
<reference evidence="1 2" key="1">
    <citation type="journal article" date="2022" name="DNA Res.">
        <title>Chromosomal-level genome assembly of the orchid tree Bauhinia variegata (Leguminosae; Cercidoideae) supports the allotetraploid origin hypothesis of Bauhinia.</title>
        <authorList>
            <person name="Zhong Y."/>
            <person name="Chen Y."/>
            <person name="Zheng D."/>
            <person name="Pang J."/>
            <person name="Liu Y."/>
            <person name="Luo S."/>
            <person name="Meng S."/>
            <person name="Qian L."/>
            <person name="Wei D."/>
            <person name="Dai S."/>
            <person name="Zhou R."/>
        </authorList>
    </citation>
    <scope>NUCLEOTIDE SEQUENCE [LARGE SCALE GENOMIC DNA]</scope>
    <source>
        <strain evidence="1">BV-YZ2020</strain>
    </source>
</reference>
<evidence type="ECO:0000313" key="2">
    <source>
        <dbReference type="Proteomes" id="UP000828941"/>
    </source>
</evidence>
<dbReference type="EMBL" id="CM039435">
    <property type="protein sequence ID" value="KAI4318069.1"/>
    <property type="molecule type" value="Genomic_DNA"/>
</dbReference>
<dbReference type="Proteomes" id="UP000828941">
    <property type="component" value="Chromosome 10"/>
</dbReference>
<keyword evidence="2" id="KW-1185">Reference proteome</keyword>
<protein>
    <submittedName>
        <fullName evidence="1">Uncharacterized protein</fullName>
    </submittedName>
</protein>
<proteinExistence type="predicted"/>
<evidence type="ECO:0000313" key="1">
    <source>
        <dbReference type="EMBL" id="KAI4318069.1"/>
    </source>
</evidence>
<name>A0ACB9M3W3_BAUVA</name>
<comment type="caution">
    <text evidence="1">The sequence shown here is derived from an EMBL/GenBank/DDBJ whole genome shotgun (WGS) entry which is preliminary data.</text>
</comment>
<organism evidence="1 2">
    <name type="scientific">Bauhinia variegata</name>
    <name type="common">Purple orchid tree</name>
    <name type="synonym">Phanera variegata</name>
    <dbReference type="NCBI Taxonomy" id="167791"/>
    <lineage>
        <taxon>Eukaryota</taxon>
        <taxon>Viridiplantae</taxon>
        <taxon>Streptophyta</taxon>
        <taxon>Embryophyta</taxon>
        <taxon>Tracheophyta</taxon>
        <taxon>Spermatophyta</taxon>
        <taxon>Magnoliopsida</taxon>
        <taxon>eudicotyledons</taxon>
        <taxon>Gunneridae</taxon>
        <taxon>Pentapetalae</taxon>
        <taxon>rosids</taxon>
        <taxon>fabids</taxon>
        <taxon>Fabales</taxon>
        <taxon>Fabaceae</taxon>
        <taxon>Cercidoideae</taxon>
        <taxon>Cercideae</taxon>
        <taxon>Bauhiniinae</taxon>
        <taxon>Bauhinia</taxon>
    </lineage>
</organism>
<gene>
    <name evidence="1" type="ORF">L6164_025878</name>
</gene>